<gene>
    <name evidence="2" type="ORF">A2725_02195</name>
</gene>
<accession>A0A1F6LKB6</accession>
<feature type="transmembrane region" description="Helical" evidence="1">
    <location>
        <begin position="6"/>
        <end position="25"/>
    </location>
</feature>
<keyword evidence="1" id="KW-1133">Transmembrane helix</keyword>
<organism evidence="2 3">
    <name type="scientific">Candidatus Magasanikbacteria bacterium RIFCSPHIGHO2_01_FULL_33_34</name>
    <dbReference type="NCBI Taxonomy" id="1798671"/>
    <lineage>
        <taxon>Bacteria</taxon>
        <taxon>Candidatus Magasanikiibacteriota</taxon>
    </lineage>
</organism>
<dbReference type="EMBL" id="MFPS01000006">
    <property type="protein sequence ID" value="OGH59806.1"/>
    <property type="molecule type" value="Genomic_DNA"/>
</dbReference>
<reference evidence="2 3" key="1">
    <citation type="journal article" date="2016" name="Nat. Commun.">
        <title>Thousands of microbial genomes shed light on interconnected biogeochemical processes in an aquifer system.</title>
        <authorList>
            <person name="Anantharaman K."/>
            <person name="Brown C.T."/>
            <person name="Hug L.A."/>
            <person name="Sharon I."/>
            <person name="Castelle C.J."/>
            <person name="Probst A.J."/>
            <person name="Thomas B.C."/>
            <person name="Singh A."/>
            <person name="Wilkins M.J."/>
            <person name="Karaoz U."/>
            <person name="Brodie E.L."/>
            <person name="Williams K.H."/>
            <person name="Hubbard S.S."/>
            <person name="Banfield J.F."/>
        </authorList>
    </citation>
    <scope>NUCLEOTIDE SEQUENCE [LARGE SCALE GENOMIC DNA]</scope>
</reference>
<proteinExistence type="predicted"/>
<evidence type="ECO:0000313" key="2">
    <source>
        <dbReference type="EMBL" id="OGH59806.1"/>
    </source>
</evidence>
<dbReference type="Proteomes" id="UP000177067">
    <property type="component" value="Unassembled WGS sequence"/>
</dbReference>
<keyword evidence="1" id="KW-0812">Transmembrane</keyword>
<keyword evidence="1" id="KW-0472">Membrane</keyword>
<protein>
    <recommendedName>
        <fullName evidence="4">ASPIC/UnbV domain-containing protein</fullName>
    </recommendedName>
</protein>
<evidence type="ECO:0000313" key="3">
    <source>
        <dbReference type="Proteomes" id="UP000177067"/>
    </source>
</evidence>
<dbReference type="AlphaFoldDB" id="A0A1F6LKB6"/>
<name>A0A1F6LKB6_9BACT</name>
<evidence type="ECO:0000256" key="1">
    <source>
        <dbReference type="SAM" id="Phobius"/>
    </source>
</evidence>
<comment type="caution">
    <text evidence="2">The sequence shown here is derived from an EMBL/GenBank/DDBJ whole genome shotgun (WGS) entry which is preliminary data.</text>
</comment>
<evidence type="ECO:0008006" key="4">
    <source>
        <dbReference type="Google" id="ProtNLM"/>
    </source>
</evidence>
<sequence>MKKLLIISGIIILSLVVFLIFNFLYKPMDKKLQDKTIVKYFGNEARGDFNNDGKEDVVYLYTEDGGGSGTFYYVKAKLGTEDGFVETNGILLGDRIAPQTTNFMEGKIIVNYADRAIDEPMTTKPSIGISKYLKVVGLQLVEL</sequence>